<organism evidence="1 2">
    <name type="scientific">Cephalotrichum gorgonifer</name>
    <dbReference type="NCBI Taxonomy" id="2041049"/>
    <lineage>
        <taxon>Eukaryota</taxon>
        <taxon>Fungi</taxon>
        <taxon>Dikarya</taxon>
        <taxon>Ascomycota</taxon>
        <taxon>Pezizomycotina</taxon>
        <taxon>Sordariomycetes</taxon>
        <taxon>Hypocreomycetidae</taxon>
        <taxon>Microascales</taxon>
        <taxon>Microascaceae</taxon>
        <taxon>Cephalotrichum</taxon>
    </lineage>
</organism>
<keyword evidence="2" id="KW-1185">Reference proteome</keyword>
<dbReference type="Proteomes" id="UP001187682">
    <property type="component" value="Unassembled WGS sequence"/>
</dbReference>
<reference evidence="1" key="1">
    <citation type="submission" date="2018-03" db="EMBL/GenBank/DDBJ databases">
        <authorList>
            <person name="Guldener U."/>
        </authorList>
    </citation>
    <scope>NUCLEOTIDE SEQUENCE</scope>
</reference>
<comment type="caution">
    <text evidence="1">The sequence shown here is derived from an EMBL/GenBank/DDBJ whole genome shotgun (WGS) entry which is preliminary data.</text>
</comment>
<sequence>MAPFLFASRHPVTNLTAQQVLSLDREIFLGYAARLVLHRGRKSGLFPGVGADTAGPRWAKLGLDDVSEGYGDGSRVQDWVHKRAITACTEGD</sequence>
<evidence type="ECO:0000313" key="1">
    <source>
        <dbReference type="EMBL" id="SPN99821.1"/>
    </source>
</evidence>
<protein>
    <submittedName>
        <fullName evidence="1">Uncharacterized protein</fullName>
    </submittedName>
</protein>
<gene>
    <name evidence="1" type="ORF">DNG_02673</name>
</gene>
<evidence type="ECO:0000313" key="2">
    <source>
        <dbReference type="Proteomes" id="UP001187682"/>
    </source>
</evidence>
<proteinExistence type="predicted"/>
<accession>A0AAE8MTM0</accession>
<name>A0AAE8MTM0_9PEZI</name>
<dbReference type="EMBL" id="ONZQ02000003">
    <property type="protein sequence ID" value="SPN99821.1"/>
    <property type="molecule type" value="Genomic_DNA"/>
</dbReference>
<dbReference type="AlphaFoldDB" id="A0AAE8MTM0"/>